<evidence type="ECO:0000313" key="2">
    <source>
        <dbReference type="Proteomes" id="UP001212326"/>
    </source>
</evidence>
<evidence type="ECO:0000313" key="1">
    <source>
        <dbReference type="EMBL" id="WBO68716.1"/>
    </source>
</evidence>
<reference evidence="1 2" key="1">
    <citation type="submission" date="2022-12" db="EMBL/GenBank/DDBJ databases">
        <authorList>
            <person name="Mo P."/>
        </authorList>
    </citation>
    <scope>NUCLEOTIDE SEQUENCE [LARGE SCALE GENOMIC DNA]</scope>
    <source>
        <strain evidence="1 2">HUAS 2-6</strain>
    </source>
</reference>
<name>A0ABY7PDN9_9ACTN</name>
<organism evidence="1 2">
    <name type="scientific">Streptomyces camelliae</name>
    <dbReference type="NCBI Taxonomy" id="3004093"/>
    <lineage>
        <taxon>Bacteria</taxon>
        <taxon>Bacillati</taxon>
        <taxon>Actinomycetota</taxon>
        <taxon>Actinomycetes</taxon>
        <taxon>Kitasatosporales</taxon>
        <taxon>Streptomycetaceae</taxon>
        <taxon>Streptomyces</taxon>
    </lineage>
</organism>
<dbReference type="RefSeq" id="WP_270085943.1">
    <property type="nucleotide sequence ID" value="NZ_CP115300.1"/>
</dbReference>
<dbReference type="EMBL" id="CP115300">
    <property type="protein sequence ID" value="WBO68716.1"/>
    <property type="molecule type" value="Genomic_DNA"/>
</dbReference>
<accession>A0ABY7PDN9</accession>
<dbReference type="Proteomes" id="UP001212326">
    <property type="component" value="Chromosome"/>
</dbReference>
<proteinExistence type="predicted"/>
<protein>
    <submittedName>
        <fullName evidence="1">Uncharacterized protein</fullName>
    </submittedName>
</protein>
<gene>
    <name evidence="1" type="ORF">O1G22_40895</name>
</gene>
<sequence length="169" mass="18064">MCRECPSLCPFAHHVLLSLSVHRDRCPALVWPPPPPPPLLRALRGPARAAASLGRFVPAGPEAEHMRSVFATALKTPVNAAYLGLPAAATEAPTSWAFDAPGSLLLIVLHGSLLARLHPPQPSPAPDTTLWLHTIEVLYVPRSYRLSLTHGPAAALLLCLSFDTARTSV</sequence>
<keyword evidence="2" id="KW-1185">Reference proteome</keyword>